<dbReference type="EMBL" id="CACRUE010000033">
    <property type="protein sequence ID" value="VYU34971.1"/>
    <property type="molecule type" value="Genomic_DNA"/>
</dbReference>
<dbReference type="InterPro" id="IPR006597">
    <property type="entry name" value="Sel1-like"/>
</dbReference>
<name>A0A6N3E895_9FIRM</name>
<dbReference type="RefSeq" id="WP_156531070.1">
    <property type="nucleotide sequence ID" value="NZ_CACRUE010000033.1"/>
</dbReference>
<feature type="coiled-coil region" evidence="1">
    <location>
        <begin position="229"/>
        <end position="288"/>
    </location>
</feature>
<proteinExistence type="predicted"/>
<dbReference type="InterPro" id="IPR011990">
    <property type="entry name" value="TPR-like_helical_dom_sf"/>
</dbReference>
<dbReference type="Pfam" id="PF08238">
    <property type="entry name" value="Sel1"/>
    <property type="match status" value="2"/>
</dbReference>
<keyword evidence="1" id="KW-0175">Coiled coil</keyword>
<protein>
    <submittedName>
        <fullName evidence="2">Sel1 repeat protein</fullName>
    </submittedName>
</protein>
<reference evidence="2" key="1">
    <citation type="submission" date="2019-11" db="EMBL/GenBank/DDBJ databases">
        <authorList>
            <person name="Feng L."/>
        </authorList>
    </citation>
    <scope>NUCLEOTIDE SEQUENCE</scope>
    <source>
        <strain evidence="2">IbartlettiiLFYP30</strain>
    </source>
</reference>
<evidence type="ECO:0000256" key="1">
    <source>
        <dbReference type="SAM" id="Coils"/>
    </source>
</evidence>
<dbReference type="AlphaFoldDB" id="A0A6N3E895"/>
<dbReference type="SUPFAM" id="SSF81901">
    <property type="entry name" value="HCP-like"/>
    <property type="match status" value="1"/>
</dbReference>
<gene>
    <name evidence="2" type="ORF">IBLFYP30_02431</name>
</gene>
<dbReference type="Gene3D" id="1.25.40.10">
    <property type="entry name" value="Tetratricopeptide repeat domain"/>
    <property type="match status" value="1"/>
</dbReference>
<sequence length="444" mass="51698">MKDNILIDDTIKIFENGVQEISKLKSSIIKLNDTVKELTDFDEIIDLQIDSSKVEDINKKLDITIKKYKEVLSLFENSISTLNEENKLRSINIKSGMEEFYKEVEIINENLNSIDFNINNNKITNLFKSLSDFINSIESKYKEISKKYIIIEELYKKVENLLSILNRVNNIIENSKLDKQIVNTLNKINKLDLKYSNINESIDKFNEHINKINNSFADNSVELRADKILKDMELLNETIDKRYKKIESEYNDINLLKEQINNTYKEKLESLEKKIDLLVDENKALRLAYSTREVEDNAFKDEILNLIKESMSTIDKNYIEVQSDDIENLKKLAKKGDIHASFKLGQDYYYGNNINKNVDLAVKYYKIGAKCNHSQSIKELMKIYTDEATNGNIKYQRILGMEYLKGSFIDVNIEEAIKWLTAASENGSLEAKNKLNKIKTEYNK</sequence>
<dbReference type="SMART" id="SM00671">
    <property type="entry name" value="SEL1"/>
    <property type="match status" value="2"/>
</dbReference>
<evidence type="ECO:0000313" key="2">
    <source>
        <dbReference type="EMBL" id="VYU34971.1"/>
    </source>
</evidence>
<organism evidence="2">
    <name type="scientific">Intestinibacter bartlettii</name>
    <dbReference type="NCBI Taxonomy" id="261299"/>
    <lineage>
        <taxon>Bacteria</taxon>
        <taxon>Bacillati</taxon>
        <taxon>Bacillota</taxon>
        <taxon>Clostridia</taxon>
        <taxon>Peptostreptococcales</taxon>
        <taxon>Peptostreptococcaceae</taxon>
        <taxon>Intestinibacter</taxon>
    </lineage>
</organism>
<accession>A0A6N3E895</accession>